<accession>A0A022QSD0</accession>
<evidence type="ECO:0000313" key="2">
    <source>
        <dbReference type="EMBL" id="EYU30836.1"/>
    </source>
</evidence>
<reference evidence="2 3" key="1">
    <citation type="journal article" date="2013" name="Proc. Natl. Acad. Sci. U.S.A.">
        <title>Fine-scale variation in meiotic recombination in Mimulus inferred from population shotgun sequencing.</title>
        <authorList>
            <person name="Hellsten U."/>
            <person name="Wright K.M."/>
            <person name="Jenkins J."/>
            <person name="Shu S."/>
            <person name="Yuan Y."/>
            <person name="Wessler S.R."/>
            <person name="Schmutz J."/>
            <person name="Willis J.H."/>
            <person name="Rokhsar D.S."/>
        </authorList>
    </citation>
    <scope>NUCLEOTIDE SEQUENCE [LARGE SCALE GENOMIC DNA]</scope>
    <source>
        <strain evidence="3">cv. DUN x IM62</strain>
    </source>
</reference>
<evidence type="ECO:0000313" key="3">
    <source>
        <dbReference type="Proteomes" id="UP000030748"/>
    </source>
</evidence>
<feature type="domain" description="Transposase-associated" evidence="1">
    <location>
        <begin position="3"/>
        <end position="76"/>
    </location>
</feature>
<proteinExistence type="predicted"/>
<organism evidence="2 3">
    <name type="scientific">Erythranthe guttata</name>
    <name type="common">Yellow monkey flower</name>
    <name type="synonym">Mimulus guttatus</name>
    <dbReference type="NCBI Taxonomy" id="4155"/>
    <lineage>
        <taxon>Eukaryota</taxon>
        <taxon>Viridiplantae</taxon>
        <taxon>Streptophyta</taxon>
        <taxon>Embryophyta</taxon>
        <taxon>Tracheophyta</taxon>
        <taxon>Spermatophyta</taxon>
        <taxon>Magnoliopsida</taxon>
        <taxon>eudicotyledons</taxon>
        <taxon>Gunneridae</taxon>
        <taxon>Pentapetalae</taxon>
        <taxon>asterids</taxon>
        <taxon>lamiids</taxon>
        <taxon>Lamiales</taxon>
        <taxon>Phrymaceae</taxon>
        <taxon>Erythranthe</taxon>
    </lineage>
</organism>
<protein>
    <recommendedName>
        <fullName evidence="1">Transposase-associated domain-containing protein</fullName>
    </recommendedName>
</protein>
<evidence type="ECO:0000259" key="1">
    <source>
        <dbReference type="Pfam" id="PF13963"/>
    </source>
</evidence>
<name>A0A022QSD0_ERYGU</name>
<dbReference type="AlphaFoldDB" id="A0A022QSD0"/>
<dbReference type="EMBL" id="KI631018">
    <property type="protein sequence ID" value="EYU30836.1"/>
    <property type="molecule type" value="Genomic_DNA"/>
</dbReference>
<dbReference type="Proteomes" id="UP000030748">
    <property type="component" value="Unassembled WGS sequence"/>
</dbReference>
<gene>
    <name evidence="2" type="ORF">MIMGU_mgv1a026128mg</name>
</gene>
<keyword evidence="3" id="KW-1185">Reference proteome</keyword>
<dbReference type="InterPro" id="IPR029480">
    <property type="entry name" value="Transpos_assoc"/>
</dbReference>
<sequence length="130" mass="15129">MGKSWISLSNRLSDEYVHEVAQFLDFAFLNKENGSRICFPCKKCKNRFTKIREDVMLHCLRDGFNPTYKNLTYHGEIYVPFHSNEDAKMLDCGDDNAADEETKNFTKLLRDGETPLFQGCEKLSFIARFL</sequence>
<dbReference type="Pfam" id="PF13963">
    <property type="entry name" value="Transpos_assoc"/>
    <property type="match status" value="1"/>
</dbReference>